<dbReference type="Gene3D" id="1.10.10.2590">
    <property type="entry name" value="BEN domain"/>
    <property type="match status" value="1"/>
</dbReference>
<accession>A0A4Z2DCI0</accession>
<evidence type="ECO:0000256" key="1">
    <source>
        <dbReference type="SAM" id="MobiDB-lite"/>
    </source>
</evidence>
<dbReference type="OrthoDB" id="6287175at2759"/>
<gene>
    <name evidence="2" type="ORF">EWB00_002426</name>
</gene>
<name>A0A4Z2DCI0_SCHJA</name>
<feature type="compositionally biased region" description="Low complexity" evidence="1">
    <location>
        <begin position="158"/>
        <end position="167"/>
    </location>
</feature>
<dbReference type="EMBL" id="SKCS01000180">
    <property type="protein sequence ID" value="TNN14201.1"/>
    <property type="molecule type" value="Genomic_DNA"/>
</dbReference>
<keyword evidence="3" id="KW-1185">Reference proteome</keyword>
<reference evidence="2 3" key="1">
    <citation type="submission" date="2019-03" db="EMBL/GenBank/DDBJ databases">
        <title>An improved genome assembly of the fluke Schistosoma japonicum.</title>
        <authorList>
            <person name="Hu W."/>
            <person name="Luo F."/>
            <person name="Yin M."/>
            <person name="Mo X."/>
            <person name="Sun C."/>
            <person name="Wu Q."/>
            <person name="Zhu B."/>
            <person name="Xiang M."/>
            <person name="Wang J."/>
            <person name="Wang Y."/>
            <person name="Zhang T."/>
            <person name="Xu B."/>
            <person name="Zheng H."/>
            <person name="Feng Z."/>
        </authorList>
    </citation>
    <scope>NUCLEOTIDE SEQUENCE [LARGE SCALE GENOMIC DNA]</scope>
    <source>
        <strain evidence="2">HuSjv2</strain>
        <tissue evidence="2">Worms</tissue>
    </source>
</reference>
<comment type="caution">
    <text evidence="2">The sequence shown here is derived from an EMBL/GenBank/DDBJ whole genome shotgun (WGS) entry which is preliminary data.</text>
</comment>
<evidence type="ECO:0000313" key="2">
    <source>
        <dbReference type="EMBL" id="TNN14201.1"/>
    </source>
</evidence>
<dbReference type="AlphaFoldDB" id="A0A4Z2DCI0"/>
<sequence>MTSLHDYRIVDAISIVDKNVEALTTNADLMASRQWKYYIETNEWTRATCALMACLFTRDQMANSTVLGRGGSQRARLPSNLVSYVVTTIHRRFNKPAAAVRARMAQKCKDERRFGRLPNSNGNSYIDGNFDTNVPSPVAAISSCRSGTRKARKRPANSTSTSSSSHSLNGGNVKQSCTQNYNIYQRNIINDDGCSSTTDSNQLPPISLSPNGVSLSGGAISDDVNGDFDCILQTSIDDSFSVLNNHSDMVNYSQIYPITTISTSASSSTSNTTTNVATIYANFTNELAKMEISDYECQAKKLKLSVQVSSLC</sequence>
<evidence type="ECO:0000313" key="3">
    <source>
        <dbReference type="Proteomes" id="UP000311919"/>
    </source>
</evidence>
<dbReference type="Proteomes" id="UP000311919">
    <property type="component" value="Unassembled WGS sequence"/>
</dbReference>
<feature type="region of interest" description="Disordered" evidence="1">
    <location>
        <begin position="143"/>
        <end position="173"/>
    </location>
</feature>
<organism evidence="2 3">
    <name type="scientific">Schistosoma japonicum</name>
    <name type="common">Blood fluke</name>
    <dbReference type="NCBI Taxonomy" id="6182"/>
    <lineage>
        <taxon>Eukaryota</taxon>
        <taxon>Metazoa</taxon>
        <taxon>Spiralia</taxon>
        <taxon>Lophotrochozoa</taxon>
        <taxon>Platyhelminthes</taxon>
        <taxon>Trematoda</taxon>
        <taxon>Digenea</taxon>
        <taxon>Strigeidida</taxon>
        <taxon>Schistosomatoidea</taxon>
        <taxon>Schistosomatidae</taxon>
        <taxon>Schistosoma</taxon>
    </lineage>
</organism>
<proteinExistence type="predicted"/>
<protein>
    <submittedName>
        <fullName evidence="2">BEN domain</fullName>
    </submittedName>
</protein>